<dbReference type="Proteomes" id="UP000823615">
    <property type="component" value="Unassembled WGS sequence"/>
</dbReference>
<proteinExistence type="predicted"/>
<evidence type="ECO:0000313" key="2">
    <source>
        <dbReference type="Proteomes" id="UP000823615"/>
    </source>
</evidence>
<evidence type="ECO:0000313" key="1">
    <source>
        <dbReference type="EMBL" id="MBO8435413.1"/>
    </source>
</evidence>
<reference evidence="1" key="2">
    <citation type="journal article" date="2021" name="PeerJ">
        <title>Extensive microbial diversity within the chicken gut microbiome revealed by metagenomics and culture.</title>
        <authorList>
            <person name="Gilroy R."/>
            <person name="Ravi A."/>
            <person name="Getino M."/>
            <person name="Pursley I."/>
            <person name="Horton D.L."/>
            <person name="Alikhan N.F."/>
            <person name="Baker D."/>
            <person name="Gharbi K."/>
            <person name="Hall N."/>
            <person name="Watson M."/>
            <person name="Adriaenssens E.M."/>
            <person name="Foster-Nyarko E."/>
            <person name="Jarju S."/>
            <person name="Secka A."/>
            <person name="Antonio M."/>
            <person name="Oren A."/>
            <person name="Chaudhuri R.R."/>
            <person name="La Ragione R."/>
            <person name="Hildebrand F."/>
            <person name="Pallen M.J."/>
        </authorList>
    </citation>
    <scope>NUCLEOTIDE SEQUENCE</scope>
    <source>
        <strain evidence="1">7293</strain>
    </source>
</reference>
<dbReference type="EMBL" id="JADIMT010000004">
    <property type="protein sequence ID" value="MBO8435413.1"/>
    <property type="molecule type" value="Genomic_DNA"/>
</dbReference>
<dbReference type="AlphaFoldDB" id="A0A9D9H5C3"/>
<reference evidence="1" key="1">
    <citation type="submission" date="2020-10" db="EMBL/GenBank/DDBJ databases">
        <authorList>
            <person name="Gilroy R."/>
        </authorList>
    </citation>
    <scope>NUCLEOTIDE SEQUENCE</scope>
    <source>
        <strain evidence="1">7293</strain>
    </source>
</reference>
<name>A0A9D9H5C3_9SPIO</name>
<gene>
    <name evidence="1" type="ORF">IAA97_00310</name>
</gene>
<accession>A0A9D9H5C3</accession>
<protein>
    <submittedName>
        <fullName evidence="1">Uncharacterized protein</fullName>
    </submittedName>
</protein>
<sequence length="797" mass="90204">MHTLGRDGFITSYLSKIVTEDFSSSAIDRNQLRLEARLRKEVSSKKAETIQQPQFDSTWSPWYQHGSIFLDRSDFYHTLKRVTMLAAATLYADDDLQTEAVLWTYMATGVYLNGKLLAESTVPVYKPIENVKLTLNLKKGRNELLFLSDNLGVRDTKNMIAFQVLGNQEHLCEGFPVNNDEYTSSALFLDGIEIGEGTLSFPSPSPSGTRVVNAITTVDYLEKLKTDRSGYDVTGKSSVTVVDAEGCSVVLSCGMARRFEFTERIKPELLPKRATWDEHFGDILSRIASVSMLDRGTRGYAIFSLLARKKLGIVKGDETELLKNDIALIKERGDCADFLICGLSRYIHEYGLPEELQAEAKDALTDFRYWMTMKGTDGMCFWSENHSLIFWYSAADMGALYPDEYFHRAGMTGKELHAYGERRVSLWLDDVLSHGYEEFLSSTYMAVTFAVLLNCVDYLSSEISKKAWKALDMIMHMLSDSTFCGSLIAPMGRVYRGVIYPFREATASLLNAASQDAYYAYGEGWISYLATSRYHFPEDLEARMLGNILTDYSTGNAMVHVEKNDSYIITSVHSPRNDKAFIRWSNTFFSDDADAEDNHFVKSLNECFHGTSCFQPGVYGYQQHMWSVALSGEAVVFANHPGTTSEDAELRPGYWNGNGVMPAVRAEKGILASVYSIPENHPVGFVHLYVPFSRFEQCREEGSWIFLSQRNGYLAIWMSGDRERYDDVIHDSEVRIHDRDVAVIVIAGRKSEESFDDFIARAKAERICFDKVDKTLFINGSEFIHYVPVDDKTQYLD</sequence>
<organism evidence="1 2">
    <name type="scientific">Candidatus Ornithospirochaeta stercoripullorum</name>
    <dbReference type="NCBI Taxonomy" id="2840899"/>
    <lineage>
        <taxon>Bacteria</taxon>
        <taxon>Pseudomonadati</taxon>
        <taxon>Spirochaetota</taxon>
        <taxon>Spirochaetia</taxon>
        <taxon>Spirochaetales</taxon>
        <taxon>Spirochaetaceae</taxon>
        <taxon>Spirochaetaceae incertae sedis</taxon>
        <taxon>Candidatus Ornithospirochaeta</taxon>
    </lineage>
</organism>
<comment type="caution">
    <text evidence="1">The sequence shown here is derived from an EMBL/GenBank/DDBJ whole genome shotgun (WGS) entry which is preliminary data.</text>
</comment>